<dbReference type="InterPro" id="IPR036890">
    <property type="entry name" value="HATPase_C_sf"/>
</dbReference>
<name>A0A3B1DJ83_9ZZZZ</name>
<accession>A0A3B1DJ83</accession>
<dbReference type="EMBL" id="UOGJ01000024">
    <property type="protein sequence ID" value="VAX35030.1"/>
    <property type="molecule type" value="Genomic_DNA"/>
</dbReference>
<protein>
    <submittedName>
        <fullName evidence="1">Uncharacterized protein</fullName>
    </submittedName>
</protein>
<sequence>MKIQKLFTIIVTSITFIGNTLLPIPAFAQVASPVVSNLPISNTMISVSPGFSPMLLKGLKIFPEEPLKFDFIVDSGESGLEGEALEDESSKLIKYFLAGLTVPEEDLWVNLSPYEEDRIIPQAFGETEMGRDLLAQDYILKQLTASLIYPENELGHEFWDRIYAKAYEKYGTTNIPINTFNKVWIVPKKAVVYEHEDKAFVIESHLAVMLEEDYLSMEKNLDNKDIGTRYLEVDQIEQLSSISSEVVRELILPEIEREVNEGENFAALRQIYHSLILASWFKKTLKESLLGKAYIDKNKILGIDVENKSDKDKIYKKYIKAFEQGVYDYIRTDDDPYIKRAIKRRYVSGGAVFSGLVTGDLVAAGASPIMAVVQNISEKDQTEFQELSLLSRIATDLTLQRNHATQQAIVASPIKQEVLDLTRQVLEGKAIAEKKLIDNFGYHVYRINSIQNIPFLQSIDGVEGYGIKKILPEYVENFYNENFGDEIEMVLFELASNVEHAESDVIILAKELKDQNSQNLGIEIVVQDFGRGIINIEKYVQRGQSTKDEEDPIGQGLANAYEFSVRNGLGSLTIESGGEKMVYGESGVIERSSDSDVTTGTRIIIQRMFSSNEQQASSAISQKSIKKIQEVFNLKVLTKANVQEGIIRELESLQAVDEWTALKNITQNDRVLSLALDYWLKENKQEDYSLDHVYINKRKKIFFYKNLIEENDYLNTSNQRFFSRNTFRDGLGTFIGNALGANVVNLIITSEGIFSEIPVDLGIQLPIKSKREAEVINLVLNVFIRNWDIQKGPLNRISVKRNFIAFDFEKGFNFRNESIDRYMSMLNFAMENLKRNRWGSSDFKNDAFIDAVEKIKRLNIPDVMDAFKKSLSKEINLEDRTTQDELRTYQKFLEYTQKTIEQDVLKVYQHIVGDTKISSLSDFSSTSSPISINTQQTIQKIQSPNISESDRISAIYDMVDYVEEKGYFGEFKSTHSYLSDVVQTVKNSIAFRESALIGLKQLMAYQEIINLTLNIKDFDLSKYPFSFGSLIIEMFGISGRKKEFKKIFLSLVNVTNVLDRGMLRSKIISTLYKQGELELIRSILKESDLSVNEKNKLFLGSIEKNTNVASEYSEKIIFQVSANLIQAFQNNKQFESIRIFALGQLIELARSDNSIANDLKGLIPDLRSVIEDGLSSKPFQEFAVLALNLAKDFSYLEKLQNKYLNSPQLKQKSLYGARGLRGVLKSMSGTLSNSKVFNIRINNRNLPLQLKPIYLQDLEGESLILQVFPFNIDLMSEDYQEGLKGFPRLLDVFETPVDTARVPPKGSLGQIEISLEMAEGKKPYVLVREVQLNRGFKKIKPYADQVPYQPWISASIEQIFQQISEKYVVSQFYAIGKDVIKVLYEDKIDSKNLRDNYVRPYQSSKWESIEIDAPDYLKETFNKINVWSYTASSPFNNQKNTGGIDLTEEKMNVETRGEGVGFDVPLDVSSPIEMMDFDGLEPKILMITPIPASQVPMLLGVMDGDPDIPLQEVRGEQYFLRKYCYV</sequence>
<dbReference type="Gene3D" id="3.30.565.10">
    <property type="entry name" value="Histidine kinase-like ATPase, C-terminal domain"/>
    <property type="match status" value="1"/>
</dbReference>
<gene>
    <name evidence="1" type="ORF">MNBD_UNCLBAC01-1794</name>
</gene>
<proteinExistence type="predicted"/>
<reference evidence="1" key="1">
    <citation type="submission" date="2018-06" db="EMBL/GenBank/DDBJ databases">
        <authorList>
            <person name="Zhirakovskaya E."/>
        </authorList>
    </citation>
    <scope>NUCLEOTIDE SEQUENCE</scope>
</reference>
<evidence type="ECO:0000313" key="1">
    <source>
        <dbReference type="EMBL" id="VAX35030.1"/>
    </source>
</evidence>
<organism evidence="1">
    <name type="scientific">hydrothermal vent metagenome</name>
    <dbReference type="NCBI Taxonomy" id="652676"/>
    <lineage>
        <taxon>unclassified sequences</taxon>
        <taxon>metagenomes</taxon>
        <taxon>ecological metagenomes</taxon>
    </lineage>
</organism>